<keyword evidence="2" id="KW-1185">Reference proteome</keyword>
<accession>A0ACC2GU02</accession>
<proteinExistence type="predicted"/>
<sequence length="671" mass="73951">MCGYTSGKTTPTLPPRFRHSFNQPDGVRSRTFCGNVEFRNVANPSSAIETMAALDNNLKTIVRTFRRECHRVLNSERTTIHGADGMLMVLQLVIAEVNKQETGESSVALSDILITWKHFLLDKLQLLVNDGSSRPENYGLIREAYDSFLKRTNTVDLIDIYTEYKQLRVDQDPEEPLSSVQLFQFLSGNMETHEVRDSPSQVPSTPSSRSKLCSTQAQKMVRRVVCSYLDQLINSKNDLAVAHTLDTPNRTLGRRAFTDLKHEAQSKNTSLFLAVTSFVRAVQLGGKGYAPAQTDPLRKHLKGLTDFVEFTDNLQEILEDHPDPSVAGVRLVTSIRAALVKGRASGDVVVIAADKTAKDLKERIRQIHLDHKKQAASATGISPARPRQHVINHSTAYGGRETIKVLMALLDEEALAVPCKNKADLLSQDKSLLSGEDGTCVLTLFQSPEVPTGSSPKPLQHRIQERQDHLKPKAREQTIRSQFACTYQDNMTLPLNRVLDFPSNSQAPTCVHPAPNLRIPTATDLDLLEAVSTSTDKETAEVNPEAGRKEAQRGGPTWGTVGPRNENQTLSRRAGGGCRKTNIQTGGGSGNSKACKRKLVAGSVHEGAENQPPQKKPPTCVSSSKVPGRNGGAKAPSFPKIDRNRVFQARLDRFAFFLTQCRRCTPLKENG</sequence>
<comment type="caution">
    <text evidence="1">The sequence shown here is derived from an EMBL/GenBank/DDBJ whole genome shotgun (WGS) entry which is preliminary data.</text>
</comment>
<reference evidence="1" key="1">
    <citation type="submission" date="2021-05" db="EMBL/GenBank/DDBJ databases">
        <authorList>
            <person name="Pan Q."/>
            <person name="Jouanno E."/>
            <person name="Zahm M."/>
            <person name="Klopp C."/>
            <person name="Cabau C."/>
            <person name="Louis A."/>
            <person name="Berthelot C."/>
            <person name="Parey E."/>
            <person name="Roest Crollius H."/>
            <person name="Montfort J."/>
            <person name="Robinson-Rechavi M."/>
            <person name="Bouchez O."/>
            <person name="Lampietro C."/>
            <person name="Lopez Roques C."/>
            <person name="Donnadieu C."/>
            <person name="Postlethwait J."/>
            <person name="Bobe J."/>
            <person name="Dillon D."/>
            <person name="Chandos A."/>
            <person name="von Hippel F."/>
            <person name="Guiguen Y."/>
        </authorList>
    </citation>
    <scope>NUCLEOTIDE SEQUENCE</scope>
    <source>
        <strain evidence="1">YG-Jan2019</strain>
    </source>
</reference>
<dbReference type="Proteomes" id="UP001157502">
    <property type="component" value="Chromosome 9"/>
</dbReference>
<protein>
    <submittedName>
        <fullName evidence="1">Uncharacterized protein</fullName>
    </submittedName>
</protein>
<evidence type="ECO:0000313" key="2">
    <source>
        <dbReference type="Proteomes" id="UP001157502"/>
    </source>
</evidence>
<gene>
    <name evidence="1" type="ORF">DPEC_G00113520</name>
</gene>
<dbReference type="EMBL" id="CM055736">
    <property type="protein sequence ID" value="KAJ8007047.1"/>
    <property type="molecule type" value="Genomic_DNA"/>
</dbReference>
<evidence type="ECO:0000313" key="1">
    <source>
        <dbReference type="EMBL" id="KAJ8007047.1"/>
    </source>
</evidence>
<organism evidence="1 2">
    <name type="scientific">Dallia pectoralis</name>
    <name type="common">Alaska blackfish</name>
    <dbReference type="NCBI Taxonomy" id="75939"/>
    <lineage>
        <taxon>Eukaryota</taxon>
        <taxon>Metazoa</taxon>
        <taxon>Chordata</taxon>
        <taxon>Craniata</taxon>
        <taxon>Vertebrata</taxon>
        <taxon>Euteleostomi</taxon>
        <taxon>Actinopterygii</taxon>
        <taxon>Neopterygii</taxon>
        <taxon>Teleostei</taxon>
        <taxon>Protacanthopterygii</taxon>
        <taxon>Esociformes</taxon>
        <taxon>Umbridae</taxon>
        <taxon>Dallia</taxon>
    </lineage>
</organism>
<name>A0ACC2GU02_DALPE</name>